<evidence type="ECO:0000313" key="2">
    <source>
        <dbReference type="EMBL" id="QAU04263.1"/>
    </source>
</evidence>
<sequence>MNWFKRFIKLKVAKKEIQRLWVLEQRIRDMEAWLSTEPKLVRAAEWLKEKDNPKSISDFRTQFEAEFGSNRTVQHRQQANSPKRSTPSQTLRNNPSRTRHDQDHLGTVVTQHQHHHYHDESTCHSNTRSECDRSPEPTPVRDEPSGSCNNQSSMDTSYD</sequence>
<protein>
    <submittedName>
        <fullName evidence="2">Uncharacterized protein</fullName>
    </submittedName>
</protein>
<feature type="compositionally biased region" description="Basic and acidic residues" evidence="1">
    <location>
        <begin position="117"/>
        <end position="144"/>
    </location>
</feature>
<dbReference type="GeneID" id="55613476"/>
<dbReference type="RefSeq" id="YP_009843210.1">
    <property type="nucleotide sequence ID" value="NC_048747.1"/>
</dbReference>
<organism evidence="2 3">
    <name type="scientific">Vibrio phage 2 TSL-2019</name>
    <dbReference type="NCBI Taxonomy" id="2508172"/>
    <lineage>
        <taxon>Viruses</taxon>
        <taxon>Duplodnaviria</taxon>
        <taxon>Heunggongvirae</taxon>
        <taxon>Uroviricota</taxon>
        <taxon>Caudoviricetes</taxon>
        <taxon>Chimalliviridae</taxon>
        <taxon>Gorgonvirinae</taxon>
        <taxon>Aphroditevirus</taxon>
        <taxon>Aphroditevirus av2TSL2019</taxon>
    </lineage>
</organism>
<name>A0A513PWF2_9CAUD</name>
<keyword evidence="3" id="KW-1185">Reference proteome</keyword>
<dbReference type="EMBL" id="MK368614">
    <property type="protein sequence ID" value="QAU04263.1"/>
    <property type="molecule type" value="Genomic_DNA"/>
</dbReference>
<evidence type="ECO:0000313" key="3">
    <source>
        <dbReference type="Proteomes" id="UP000320660"/>
    </source>
</evidence>
<proteinExistence type="predicted"/>
<reference evidence="2 3" key="1">
    <citation type="submission" date="2019-01" db="EMBL/GenBank/DDBJ databases">
        <authorList>
            <person name="Le T.S."/>
            <person name="Kurtboke I."/>
        </authorList>
    </citation>
    <scope>NUCLEOTIDE SEQUENCE [LARGE SCALE GENOMIC DNA]</scope>
</reference>
<feature type="compositionally biased region" description="Polar residues" evidence="1">
    <location>
        <begin position="69"/>
        <end position="96"/>
    </location>
</feature>
<feature type="compositionally biased region" description="Polar residues" evidence="1">
    <location>
        <begin position="146"/>
        <end position="159"/>
    </location>
</feature>
<dbReference type="KEGG" id="vg:55613476"/>
<evidence type="ECO:0000256" key="1">
    <source>
        <dbReference type="SAM" id="MobiDB-lite"/>
    </source>
</evidence>
<feature type="region of interest" description="Disordered" evidence="1">
    <location>
        <begin position="66"/>
        <end position="159"/>
    </location>
</feature>
<accession>A0A513PWF2</accession>
<dbReference type="Proteomes" id="UP000320660">
    <property type="component" value="Segment"/>
</dbReference>